<dbReference type="Pfam" id="PF13338">
    <property type="entry name" value="AbiEi_4"/>
    <property type="match status" value="1"/>
</dbReference>
<sequence>MRLPALERLPPPVRALVARQDGVATTAQLARAGMGASVVGRRVRAGHWQRLFRGVLVLHSGPVSWRQHARAALLAAGSGAALSHRTAGFVHRFVATPGPVVVVSVPAHRVVRPQQGIEVRRRRVMPHAGGGLRCVGREPTLLDLVHEAADEDAAVGVVCDAVRAGVLPYRVVDELGTRSWQRHRALVLDVLGDPDARVESPLERRYDRDVETAHGLPRSRGQVRQVVGGRWVRADRVFVGLGVRVELDGRLAHPHGRTDLDVWRDNAVLVERAELTLRYRWAHVVGSPCATAAQLASALHARGWRGTPVRCGPACGQV</sequence>
<feature type="domain" description="AbiEi antitoxin N-terminal" evidence="1">
    <location>
        <begin position="13"/>
        <end position="58"/>
    </location>
</feature>
<evidence type="ECO:0000259" key="1">
    <source>
        <dbReference type="Pfam" id="PF13338"/>
    </source>
</evidence>
<gene>
    <name evidence="2" type="ORF">H9657_10800</name>
</gene>
<name>A0ABR8QEN2_9CELL</name>
<organism evidence="2 3">
    <name type="scientific">Cellulomonas avistercoris</name>
    <dbReference type="NCBI Taxonomy" id="2762242"/>
    <lineage>
        <taxon>Bacteria</taxon>
        <taxon>Bacillati</taxon>
        <taxon>Actinomycetota</taxon>
        <taxon>Actinomycetes</taxon>
        <taxon>Micrococcales</taxon>
        <taxon>Cellulomonadaceae</taxon>
        <taxon>Cellulomonas</taxon>
    </lineage>
</organism>
<evidence type="ECO:0000313" key="3">
    <source>
        <dbReference type="Proteomes" id="UP000604241"/>
    </source>
</evidence>
<protein>
    <submittedName>
        <fullName evidence="2">Type IV toxin-antitoxin system AbiEi family antitoxin domain-containing protein</fullName>
    </submittedName>
</protein>
<dbReference type="InterPro" id="IPR025159">
    <property type="entry name" value="AbiEi_N"/>
</dbReference>
<keyword evidence="3" id="KW-1185">Reference proteome</keyword>
<comment type="caution">
    <text evidence="2">The sequence shown here is derived from an EMBL/GenBank/DDBJ whole genome shotgun (WGS) entry which is preliminary data.</text>
</comment>
<proteinExistence type="predicted"/>
<accession>A0ABR8QEN2</accession>
<reference evidence="2 3" key="1">
    <citation type="submission" date="2020-08" db="EMBL/GenBank/DDBJ databases">
        <title>A Genomic Blueprint of the Chicken Gut Microbiome.</title>
        <authorList>
            <person name="Gilroy R."/>
            <person name="Ravi A."/>
            <person name="Getino M."/>
            <person name="Pursley I."/>
            <person name="Horton D.L."/>
            <person name="Alikhan N.-F."/>
            <person name="Baker D."/>
            <person name="Gharbi K."/>
            <person name="Hall N."/>
            <person name="Watson M."/>
            <person name="Adriaenssens E.M."/>
            <person name="Foster-Nyarko E."/>
            <person name="Jarju S."/>
            <person name="Secka A."/>
            <person name="Antonio M."/>
            <person name="Oren A."/>
            <person name="Chaudhuri R."/>
            <person name="La Ragione R.M."/>
            <person name="Hildebrand F."/>
            <person name="Pallen M.J."/>
        </authorList>
    </citation>
    <scope>NUCLEOTIDE SEQUENCE [LARGE SCALE GENOMIC DNA]</scope>
    <source>
        <strain evidence="2 3">Sa3CUA2</strain>
    </source>
</reference>
<dbReference type="Proteomes" id="UP000604241">
    <property type="component" value="Unassembled WGS sequence"/>
</dbReference>
<evidence type="ECO:0000313" key="2">
    <source>
        <dbReference type="EMBL" id="MBD7918759.1"/>
    </source>
</evidence>
<dbReference type="EMBL" id="JACSQV010000008">
    <property type="protein sequence ID" value="MBD7918759.1"/>
    <property type="molecule type" value="Genomic_DNA"/>
</dbReference>